<dbReference type="RefSeq" id="WP_184081765.1">
    <property type="nucleotide sequence ID" value="NZ_JACIJP010000007.1"/>
</dbReference>
<dbReference type="EMBL" id="JACIJP010000007">
    <property type="protein sequence ID" value="MBB6125482.1"/>
    <property type="molecule type" value="Genomic_DNA"/>
</dbReference>
<dbReference type="AlphaFoldDB" id="A0A841J562"/>
<keyword evidence="1" id="KW-0472">Membrane</keyword>
<sequence length="83" mass="8404">MKMKTLIGMGLACAACCAVPLLGFAGLTLGSAGIAAGLGISPDFIICVLGPLALAAGVIAFLWNRRRSQACVTCQTDKSCRCA</sequence>
<name>A0A841J562_9SPHN</name>
<reference evidence="2 3" key="1">
    <citation type="submission" date="2020-08" db="EMBL/GenBank/DDBJ databases">
        <title>Genomic Encyclopedia of Type Strains, Phase IV (KMG-IV): sequencing the most valuable type-strain genomes for metagenomic binning, comparative biology and taxonomic classification.</title>
        <authorList>
            <person name="Goeker M."/>
        </authorList>
    </citation>
    <scope>NUCLEOTIDE SEQUENCE [LARGE SCALE GENOMIC DNA]</scope>
    <source>
        <strain evidence="2 3">DSM 102255</strain>
    </source>
</reference>
<protein>
    <recommendedName>
        <fullName evidence="4">Mercuric ion transport protein</fullName>
    </recommendedName>
</protein>
<proteinExistence type="predicted"/>
<dbReference type="Proteomes" id="UP000552700">
    <property type="component" value="Unassembled WGS sequence"/>
</dbReference>
<feature type="transmembrane region" description="Helical" evidence="1">
    <location>
        <begin position="40"/>
        <end position="63"/>
    </location>
</feature>
<evidence type="ECO:0000313" key="3">
    <source>
        <dbReference type="Proteomes" id="UP000552700"/>
    </source>
</evidence>
<comment type="caution">
    <text evidence="2">The sequence shown here is derived from an EMBL/GenBank/DDBJ whole genome shotgun (WGS) entry which is preliminary data.</text>
</comment>
<keyword evidence="3" id="KW-1185">Reference proteome</keyword>
<evidence type="ECO:0000313" key="2">
    <source>
        <dbReference type="EMBL" id="MBB6125482.1"/>
    </source>
</evidence>
<gene>
    <name evidence="2" type="ORF">FHS92_003244</name>
</gene>
<keyword evidence="1" id="KW-0812">Transmembrane</keyword>
<evidence type="ECO:0000256" key="1">
    <source>
        <dbReference type="SAM" id="Phobius"/>
    </source>
</evidence>
<keyword evidence="1" id="KW-1133">Transmembrane helix</keyword>
<evidence type="ECO:0008006" key="4">
    <source>
        <dbReference type="Google" id="ProtNLM"/>
    </source>
</evidence>
<accession>A0A841J562</accession>
<organism evidence="2 3">
    <name type="scientific">Sphingobium subterraneum</name>
    <dbReference type="NCBI Taxonomy" id="627688"/>
    <lineage>
        <taxon>Bacteria</taxon>
        <taxon>Pseudomonadati</taxon>
        <taxon>Pseudomonadota</taxon>
        <taxon>Alphaproteobacteria</taxon>
        <taxon>Sphingomonadales</taxon>
        <taxon>Sphingomonadaceae</taxon>
        <taxon>Sphingobium</taxon>
    </lineage>
</organism>